<dbReference type="InterPro" id="IPR000157">
    <property type="entry name" value="TIR_dom"/>
</dbReference>
<dbReference type="InterPro" id="IPR035897">
    <property type="entry name" value="Toll_tir_struct_dom_sf"/>
</dbReference>
<organism evidence="2 3">
    <name type="scientific">Halarcobacter ebronensis</name>
    <dbReference type="NCBI Taxonomy" id="1462615"/>
    <lineage>
        <taxon>Bacteria</taxon>
        <taxon>Pseudomonadati</taxon>
        <taxon>Campylobacterota</taxon>
        <taxon>Epsilonproteobacteria</taxon>
        <taxon>Campylobacterales</taxon>
        <taxon>Arcobacteraceae</taxon>
        <taxon>Halarcobacter</taxon>
    </lineage>
</organism>
<evidence type="ECO:0000313" key="2">
    <source>
        <dbReference type="EMBL" id="RXK08556.1"/>
    </source>
</evidence>
<comment type="caution">
    <text evidence="2">The sequence shown here is derived from an EMBL/GenBank/DDBJ whole genome shotgun (WGS) entry which is preliminary data.</text>
</comment>
<dbReference type="AlphaFoldDB" id="A0A4Q1AU47"/>
<dbReference type="Gene3D" id="3.40.50.10140">
    <property type="entry name" value="Toll/interleukin-1 receptor homology (TIR) domain"/>
    <property type="match status" value="1"/>
</dbReference>
<feature type="domain" description="TIR" evidence="1">
    <location>
        <begin position="1"/>
        <end position="126"/>
    </location>
</feature>
<keyword evidence="3" id="KW-1185">Reference proteome</keyword>
<name>A0A4Q1AU47_9BACT</name>
<dbReference type="OrthoDB" id="4774809at2"/>
<dbReference type="Pfam" id="PF13676">
    <property type="entry name" value="TIR_2"/>
    <property type="match status" value="1"/>
</dbReference>
<sequence length="245" mass="28540">MAGVFLSHSSVNKPFARRLGNDLRQYGAKVWIDEAEIKIGDSLIEKISEGLSETDFVIVLLSKASCESEWVKKEVNIALNKEIYGKQVVVLPCLIEDCNIPLFLIDKKYADFRDSTKYVQHRQELISTMGLAEKSDDDLFLDQHIFYDLEDLNDGFDADTIRYFSKSDFQKVLERVKMFNINIYGIEPWPNKEFYNVIVYEEFGKEANDSEWYYEAFEKFVKEGVEDYFSASYGVPQELIEIFKK</sequence>
<dbReference type="GO" id="GO:0007165">
    <property type="term" value="P:signal transduction"/>
    <property type="evidence" value="ECO:0007669"/>
    <property type="project" value="InterPro"/>
</dbReference>
<dbReference type="SMART" id="SM00255">
    <property type="entry name" value="TIR"/>
    <property type="match status" value="1"/>
</dbReference>
<evidence type="ECO:0000313" key="3">
    <source>
        <dbReference type="Proteomes" id="UP000289758"/>
    </source>
</evidence>
<gene>
    <name evidence="2" type="ORF">CRV07_01780</name>
</gene>
<accession>A0A4Q1AU47</accession>
<reference evidence="2 3" key="1">
    <citation type="submission" date="2017-10" db="EMBL/GenBank/DDBJ databases">
        <title>Genomics of the genus Arcobacter.</title>
        <authorList>
            <person name="Perez-Cataluna A."/>
            <person name="Figueras M.J."/>
        </authorList>
    </citation>
    <scope>NUCLEOTIDE SEQUENCE [LARGE SCALE GENOMIC DNA]</scope>
    <source>
        <strain evidence="2 3">CECT 8441</strain>
    </source>
</reference>
<dbReference type="EMBL" id="PDKK01000001">
    <property type="protein sequence ID" value="RXK08556.1"/>
    <property type="molecule type" value="Genomic_DNA"/>
</dbReference>
<protein>
    <recommendedName>
        <fullName evidence="1">TIR domain-containing protein</fullName>
    </recommendedName>
</protein>
<dbReference type="RefSeq" id="WP_129086113.1">
    <property type="nucleotide sequence ID" value="NZ_CP053836.1"/>
</dbReference>
<proteinExistence type="predicted"/>
<dbReference type="Proteomes" id="UP000289758">
    <property type="component" value="Unassembled WGS sequence"/>
</dbReference>
<dbReference type="SUPFAM" id="SSF52200">
    <property type="entry name" value="Toll/Interleukin receptor TIR domain"/>
    <property type="match status" value="1"/>
</dbReference>
<evidence type="ECO:0000259" key="1">
    <source>
        <dbReference type="PROSITE" id="PS50104"/>
    </source>
</evidence>
<dbReference type="PROSITE" id="PS50104">
    <property type="entry name" value="TIR"/>
    <property type="match status" value="1"/>
</dbReference>